<proteinExistence type="predicted"/>
<feature type="compositionally biased region" description="Acidic residues" evidence="1">
    <location>
        <begin position="51"/>
        <end position="62"/>
    </location>
</feature>
<organism evidence="2 3">
    <name type="scientific">Cyclospora cayetanensis</name>
    <dbReference type="NCBI Taxonomy" id="88456"/>
    <lineage>
        <taxon>Eukaryota</taxon>
        <taxon>Sar</taxon>
        <taxon>Alveolata</taxon>
        <taxon>Apicomplexa</taxon>
        <taxon>Conoidasida</taxon>
        <taxon>Coccidia</taxon>
        <taxon>Eucoccidiorida</taxon>
        <taxon>Eimeriorina</taxon>
        <taxon>Eimeriidae</taxon>
        <taxon>Cyclospora</taxon>
    </lineage>
</organism>
<dbReference type="InParanoid" id="A0A1D3D6Z6"/>
<reference evidence="2 3" key="1">
    <citation type="journal article" date="2016" name="BMC Genomics">
        <title>Comparative genomics reveals Cyclospora cayetanensis possesses coccidia-like metabolism and invasion components but unique surface antigens.</title>
        <authorList>
            <person name="Liu S."/>
            <person name="Wang L."/>
            <person name="Zheng H."/>
            <person name="Xu Z."/>
            <person name="Roellig D.M."/>
            <person name="Li N."/>
            <person name="Frace M.A."/>
            <person name="Tang K."/>
            <person name="Arrowood M.J."/>
            <person name="Moss D.M."/>
            <person name="Zhang L."/>
            <person name="Feng Y."/>
            <person name="Xiao L."/>
        </authorList>
    </citation>
    <scope>NUCLEOTIDE SEQUENCE [LARGE SCALE GENOMIC DNA]</scope>
    <source>
        <strain evidence="2 3">CHN_HEN01</strain>
    </source>
</reference>
<dbReference type="VEuPathDB" id="ToxoDB:cyc_01536"/>
<evidence type="ECO:0000256" key="1">
    <source>
        <dbReference type="SAM" id="MobiDB-lite"/>
    </source>
</evidence>
<feature type="region of interest" description="Disordered" evidence="1">
    <location>
        <begin position="28"/>
        <end position="64"/>
    </location>
</feature>
<accession>A0A1D3D6Z6</accession>
<gene>
    <name evidence="2" type="ORF">cyc_01536</name>
</gene>
<protein>
    <submittedName>
        <fullName evidence="2">Thioredoxin domain-containing protein</fullName>
    </submittedName>
</protein>
<comment type="caution">
    <text evidence="2">The sequence shown here is derived from an EMBL/GenBank/DDBJ whole genome shotgun (WGS) entry which is preliminary data.</text>
</comment>
<dbReference type="VEuPathDB" id="ToxoDB:LOC34618530"/>
<name>A0A1D3D6Z6_9EIME</name>
<evidence type="ECO:0000313" key="3">
    <source>
        <dbReference type="Proteomes" id="UP000095192"/>
    </source>
</evidence>
<dbReference type="AlphaFoldDB" id="A0A1D3D6Z6"/>
<keyword evidence="3" id="KW-1185">Reference proteome</keyword>
<dbReference type="EMBL" id="JROU02000464">
    <property type="protein sequence ID" value="OEH79223.1"/>
    <property type="molecule type" value="Genomic_DNA"/>
</dbReference>
<sequence>METSDKLTQIATNIVLEKAAKDKFSALKQQQLHRVHDPQKNGSAGSQNQEKDEEEPDGEGFDDLSHWREKRMQQLKASSCPLPHSLSLLGLGWTLLAHSEGPDKCVS</sequence>
<evidence type="ECO:0000313" key="2">
    <source>
        <dbReference type="EMBL" id="OEH79223.1"/>
    </source>
</evidence>
<dbReference type="Proteomes" id="UP000095192">
    <property type="component" value="Unassembled WGS sequence"/>
</dbReference>